<reference evidence="9 10" key="1">
    <citation type="journal article" date="2017" name="Curr. Biol.">
        <title>The Evolution of Venom by Co-option of Single-Copy Genes.</title>
        <authorList>
            <person name="Martinson E.O."/>
            <person name="Mrinalini"/>
            <person name="Kelkar Y.D."/>
            <person name="Chang C.H."/>
            <person name="Werren J.H."/>
        </authorList>
    </citation>
    <scope>NUCLEOTIDE SEQUENCE [LARGE SCALE GENOMIC DNA]</scope>
    <source>
        <strain evidence="9 10">Alberta</strain>
        <tissue evidence="9">Whole body</tissue>
    </source>
</reference>
<dbReference type="AlphaFoldDB" id="A0A232FHP1"/>
<evidence type="ECO:0000313" key="9">
    <source>
        <dbReference type="EMBL" id="OXU30195.1"/>
    </source>
</evidence>
<dbReference type="InterPro" id="IPR005828">
    <property type="entry name" value="MFS_sugar_transport-like"/>
</dbReference>
<dbReference type="PANTHER" id="PTHR48021">
    <property type="match status" value="1"/>
</dbReference>
<dbReference type="PROSITE" id="PS00216">
    <property type="entry name" value="SUGAR_TRANSPORT_1"/>
    <property type="match status" value="1"/>
</dbReference>
<keyword evidence="10" id="KW-1185">Reference proteome</keyword>
<dbReference type="PROSITE" id="PS50850">
    <property type="entry name" value="MFS"/>
    <property type="match status" value="1"/>
</dbReference>
<evidence type="ECO:0000256" key="7">
    <source>
        <dbReference type="ARBA" id="ARBA00024348"/>
    </source>
</evidence>
<accession>A0A232FHP1</accession>
<dbReference type="GO" id="GO:0005886">
    <property type="term" value="C:plasma membrane"/>
    <property type="evidence" value="ECO:0007669"/>
    <property type="project" value="UniProtKB-SubCell"/>
</dbReference>
<evidence type="ECO:0000256" key="5">
    <source>
        <dbReference type="ARBA" id="ARBA00023136"/>
    </source>
</evidence>
<dbReference type="PANTHER" id="PTHR48021:SF96">
    <property type="entry name" value="FACILITATED TREHALOSE TRANSPORTER TRET1-1-RELATED"/>
    <property type="match status" value="1"/>
</dbReference>
<dbReference type="PROSITE" id="PS00217">
    <property type="entry name" value="SUGAR_TRANSPORT_2"/>
    <property type="match status" value="1"/>
</dbReference>
<keyword evidence="5" id="KW-0472">Membrane</keyword>
<keyword evidence="6" id="KW-0325">Glycoprotein</keyword>
<dbReference type="Gene3D" id="1.20.1250.20">
    <property type="entry name" value="MFS general substrate transporter like domains"/>
    <property type="match status" value="1"/>
</dbReference>
<dbReference type="InterPro" id="IPR036259">
    <property type="entry name" value="MFS_trans_sf"/>
</dbReference>
<comment type="similarity">
    <text evidence="7">Belongs to the major facilitator superfamily. Sugar transporter (TC 2.A.1.1) family. Trehalose transporter subfamily.</text>
</comment>
<keyword evidence="4" id="KW-1133">Transmembrane helix</keyword>
<evidence type="ECO:0000259" key="8">
    <source>
        <dbReference type="PROSITE" id="PS50850"/>
    </source>
</evidence>
<gene>
    <name evidence="9" type="ORF">TSAR_008932</name>
</gene>
<evidence type="ECO:0000256" key="3">
    <source>
        <dbReference type="ARBA" id="ARBA00022692"/>
    </source>
</evidence>
<protein>
    <recommendedName>
        <fullName evidence="8">Major facilitator superfamily (MFS) profile domain-containing protein</fullName>
    </recommendedName>
</protein>
<evidence type="ECO:0000256" key="1">
    <source>
        <dbReference type="ARBA" id="ARBA00004651"/>
    </source>
</evidence>
<comment type="subcellular location">
    <subcellularLocation>
        <location evidence="1">Cell membrane</location>
        <topology evidence="1">Multi-pass membrane protein</topology>
    </subcellularLocation>
</comment>
<dbReference type="InterPro" id="IPR044775">
    <property type="entry name" value="MFS_ERD6/Tret1-like"/>
</dbReference>
<evidence type="ECO:0000313" key="10">
    <source>
        <dbReference type="Proteomes" id="UP000215335"/>
    </source>
</evidence>
<dbReference type="InterPro" id="IPR003663">
    <property type="entry name" value="Sugar/inositol_transpt"/>
</dbReference>
<sequence>MSSSQNRRQMMQPWPLCLINFGKTKERAILPKYYTRVPSIARSSTGSSSLVQDCASNATLLTNVSPFNSQVALIADKRSASSSRQQGSSPAQVEIQEQLASSSTTEAKSSQQHYYAENLRNNHHRTLNGSQIYDPLRKDREVDYKQLDPLLRKDEPASDTKILMDSQDLKKPEAACRVVVSQFEKEKRRTHFYWSQILMRADTHVNIEVPGNQPVAKCTFSQSSWVGSIMPLSALFGGIAGGPLIEYIGRRNTILFTAFPFIISWLLIGLASNVAMILSGRALSGFCVGVASLSLPVYLGETIQPEVRGSLGLLPTAFGNIGILVSYVVGMYLNWWKLALFGAILPLPFALLMVMIPETPRWYISKGKTKRARRSLQWLRGRSADVSDELTAIEKTHVESERQATQGALTELFKGNNFKPLLISLGLMFFQQMSGINAVIFYTVMIFDAAETSMDANLCTIIVGIVNFASTFLATALIDRLGRKILLYMSSVSMIVSLVVLGAFFYIKNVDPLRAASLGWLPLTAFVVYVLGFSLASVKSEPLLARELQSAIPRAYATAAFKPMRRDDAASKFLLAQASEPNTPVDHSLSPQKNSVQLIVKQRVDTEFLFTTGIKNESTENQTEADINANQMRFQIESGISDTLTTLL</sequence>
<feature type="domain" description="Major facilitator superfamily (MFS) profile" evidence="8">
    <location>
        <begin position="174"/>
        <end position="648"/>
    </location>
</feature>
<evidence type="ECO:0000256" key="2">
    <source>
        <dbReference type="ARBA" id="ARBA00022475"/>
    </source>
</evidence>
<dbReference type="SUPFAM" id="SSF103473">
    <property type="entry name" value="MFS general substrate transporter"/>
    <property type="match status" value="1"/>
</dbReference>
<proteinExistence type="inferred from homology"/>
<name>A0A232FHP1_9HYME</name>
<dbReference type="GO" id="GO:0051119">
    <property type="term" value="F:sugar transmembrane transporter activity"/>
    <property type="evidence" value="ECO:0007669"/>
    <property type="project" value="InterPro"/>
</dbReference>
<comment type="caution">
    <text evidence="9">The sequence shown here is derived from an EMBL/GenBank/DDBJ whole genome shotgun (WGS) entry which is preliminary data.</text>
</comment>
<evidence type="ECO:0000256" key="6">
    <source>
        <dbReference type="ARBA" id="ARBA00023180"/>
    </source>
</evidence>
<dbReference type="Proteomes" id="UP000215335">
    <property type="component" value="Unassembled WGS sequence"/>
</dbReference>
<dbReference type="STRING" id="543379.A0A232FHP1"/>
<dbReference type="PRINTS" id="PR00171">
    <property type="entry name" value="SUGRTRNSPORT"/>
</dbReference>
<keyword evidence="2" id="KW-1003">Cell membrane</keyword>
<dbReference type="InterPro" id="IPR050549">
    <property type="entry name" value="MFS_Trehalose_Transporter"/>
</dbReference>
<dbReference type="FunFam" id="1.20.1250.20:FF:000055">
    <property type="entry name" value="Facilitated trehalose transporter Tret1-2 homolog"/>
    <property type="match status" value="1"/>
</dbReference>
<dbReference type="Pfam" id="PF00083">
    <property type="entry name" value="Sugar_tr"/>
    <property type="match status" value="1"/>
</dbReference>
<dbReference type="EMBL" id="NNAY01000185">
    <property type="protein sequence ID" value="OXU30195.1"/>
    <property type="molecule type" value="Genomic_DNA"/>
</dbReference>
<keyword evidence="3" id="KW-0812">Transmembrane</keyword>
<dbReference type="InterPro" id="IPR020846">
    <property type="entry name" value="MFS_dom"/>
</dbReference>
<dbReference type="CDD" id="cd17358">
    <property type="entry name" value="MFS_GLUT6_8_Class3_like"/>
    <property type="match status" value="1"/>
</dbReference>
<dbReference type="OrthoDB" id="6339427at2759"/>
<organism evidence="9 10">
    <name type="scientific">Trichomalopsis sarcophagae</name>
    <dbReference type="NCBI Taxonomy" id="543379"/>
    <lineage>
        <taxon>Eukaryota</taxon>
        <taxon>Metazoa</taxon>
        <taxon>Ecdysozoa</taxon>
        <taxon>Arthropoda</taxon>
        <taxon>Hexapoda</taxon>
        <taxon>Insecta</taxon>
        <taxon>Pterygota</taxon>
        <taxon>Neoptera</taxon>
        <taxon>Endopterygota</taxon>
        <taxon>Hymenoptera</taxon>
        <taxon>Apocrita</taxon>
        <taxon>Proctotrupomorpha</taxon>
        <taxon>Chalcidoidea</taxon>
        <taxon>Pteromalidae</taxon>
        <taxon>Pteromalinae</taxon>
        <taxon>Trichomalopsis</taxon>
    </lineage>
</organism>
<evidence type="ECO:0000256" key="4">
    <source>
        <dbReference type="ARBA" id="ARBA00022989"/>
    </source>
</evidence>
<dbReference type="InterPro" id="IPR005829">
    <property type="entry name" value="Sugar_transporter_CS"/>
</dbReference>